<dbReference type="PANTHER" id="PTHR30026">
    <property type="entry name" value="OUTER MEMBRANE PROTEIN TOLC"/>
    <property type="match status" value="1"/>
</dbReference>
<dbReference type="OrthoDB" id="6395775at2"/>
<dbReference type="Gene3D" id="1.20.1600.10">
    <property type="entry name" value="Outer membrane efflux proteins (OEP)"/>
    <property type="match status" value="1"/>
</dbReference>
<proteinExistence type="inferred from homology"/>
<sequence length="439" mass="49782">MKILSNKKIFILILILLIISSLSLIGWTAENNNYQNFNLSKIIKLTLKVNSQIKIARQKLKVTEANLAKSKANKLPKVNFESSYTEVGETESKVTNKDTYQAGLNGSYPLYTGNKLSKRINIRDNEVKKANLNLDNKKNEVIFKVTTDYYRLLKAKKLVNLTKKALTQVEAHLQVANSRYEAGAVLITDVLKTKVRKTKVQKDLINAKNKVEIIKSQLKNSIGLSQVKSISIKGGLKQTNYSLSLEECLEEAFINRADLKQFQLNLVNYQTKLEIAKASDSPELMLVGNYKWTGGEMLPEDNNWDLTLNLQLPLYDGGQTKAVIKEAEANLKQMKEIKWQLKEGIALEVKSSYLDKESAAKMVEVTFKSIQEAKENLRVERLRYKEGSATSTEVIDAEISLTTAKTNYLEAKYNYQMAVARLIKAMGSYDRRGQYEKKL</sequence>
<protein>
    <submittedName>
        <fullName evidence="8">Outer membrane protein TolC</fullName>
    </submittedName>
</protein>
<accession>A0A1T4LY66</accession>
<keyword evidence="6" id="KW-0472">Membrane</keyword>
<evidence type="ECO:0000256" key="6">
    <source>
        <dbReference type="ARBA" id="ARBA00023136"/>
    </source>
</evidence>
<evidence type="ECO:0000256" key="2">
    <source>
        <dbReference type="ARBA" id="ARBA00007613"/>
    </source>
</evidence>
<organism evidence="8 9">
    <name type="scientific">Selenihalanaerobacter shriftii</name>
    <dbReference type="NCBI Taxonomy" id="142842"/>
    <lineage>
        <taxon>Bacteria</taxon>
        <taxon>Bacillati</taxon>
        <taxon>Bacillota</taxon>
        <taxon>Clostridia</taxon>
        <taxon>Halanaerobiales</taxon>
        <taxon>Halobacteroidaceae</taxon>
        <taxon>Selenihalanaerobacter</taxon>
    </lineage>
</organism>
<evidence type="ECO:0000313" key="8">
    <source>
        <dbReference type="EMBL" id="SJZ59581.1"/>
    </source>
</evidence>
<comment type="similarity">
    <text evidence="2">Belongs to the outer membrane factor (OMF) (TC 1.B.17) family.</text>
</comment>
<gene>
    <name evidence="8" type="ORF">SAMN02745118_01291</name>
</gene>
<dbReference type="InterPro" id="IPR051906">
    <property type="entry name" value="TolC-like"/>
</dbReference>
<keyword evidence="3" id="KW-0813">Transport</keyword>
<reference evidence="9" key="1">
    <citation type="submission" date="2017-02" db="EMBL/GenBank/DDBJ databases">
        <authorList>
            <person name="Varghese N."/>
            <person name="Submissions S."/>
        </authorList>
    </citation>
    <scope>NUCLEOTIDE SEQUENCE [LARGE SCALE GENOMIC DNA]</scope>
    <source>
        <strain evidence="9">ATCC BAA-73</strain>
    </source>
</reference>
<dbReference type="SUPFAM" id="SSF56954">
    <property type="entry name" value="Outer membrane efflux proteins (OEP)"/>
    <property type="match status" value="1"/>
</dbReference>
<evidence type="ECO:0000256" key="5">
    <source>
        <dbReference type="ARBA" id="ARBA00022692"/>
    </source>
</evidence>
<evidence type="ECO:0000313" key="9">
    <source>
        <dbReference type="Proteomes" id="UP000190625"/>
    </source>
</evidence>
<keyword evidence="4" id="KW-1134">Transmembrane beta strand</keyword>
<dbReference type="GO" id="GO:0009279">
    <property type="term" value="C:cell outer membrane"/>
    <property type="evidence" value="ECO:0007669"/>
    <property type="project" value="UniProtKB-SubCell"/>
</dbReference>
<evidence type="ECO:0000256" key="1">
    <source>
        <dbReference type="ARBA" id="ARBA00004442"/>
    </source>
</evidence>
<dbReference type="STRING" id="142842.SAMN02745118_01291"/>
<keyword evidence="7" id="KW-0998">Cell outer membrane</keyword>
<dbReference type="Proteomes" id="UP000190625">
    <property type="component" value="Unassembled WGS sequence"/>
</dbReference>
<keyword evidence="9" id="KW-1185">Reference proteome</keyword>
<dbReference type="RefSeq" id="WP_078809775.1">
    <property type="nucleotide sequence ID" value="NZ_FUWM01000009.1"/>
</dbReference>
<keyword evidence="5" id="KW-0812">Transmembrane</keyword>
<dbReference type="GO" id="GO:0015288">
    <property type="term" value="F:porin activity"/>
    <property type="evidence" value="ECO:0007669"/>
    <property type="project" value="TreeGrafter"/>
</dbReference>
<dbReference type="EMBL" id="FUWM01000009">
    <property type="protein sequence ID" value="SJZ59581.1"/>
    <property type="molecule type" value="Genomic_DNA"/>
</dbReference>
<dbReference type="InterPro" id="IPR003423">
    <property type="entry name" value="OMP_efflux"/>
</dbReference>
<dbReference type="Pfam" id="PF02321">
    <property type="entry name" value="OEP"/>
    <property type="match status" value="2"/>
</dbReference>
<dbReference type="GO" id="GO:1990281">
    <property type="term" value="C:efflux pump complex"/>
    <property type="evidence" value="ECO:0007669"/>
    <property type="project" value="TreeGrafter"/>
</dbReference>
<name>A0A1T4LY66_9FIRM</name>
<dbReference type="GO" id="GO:0015562">
    <property type="term" value="F:efflux transmembrane transporter activity"/>
    <property type="evidence" value="ECO:0007669"/>
    <property type="project" value="InterPro"/>
</dbReference>
<evidence type="ECO:0000256" key="7">
    <source>
        <dbReference type="ARBA" id="ARBA00023237"/>
    </source>
</evidence>
<evidence type="ECO:0000256" key="4">
    <source>
        <dbReference type="ARBA" id="ARBA00022452"/>
    </source>
</evidence>
<evidence type="ECO:0000256" key="3">
    <source>
        <dbReference type="ARBA" id="ARBA00022448"/>
    </source>
</evidence>
<dbReference type="PANTHER" id="PTHR30026:SF20">
    <property type="entry name" value="OUTER MEMBRANE PROTEIN TOLC"/>
    <property type="match status" value="1"/>
</dbReference>
<dbReference type="AlphaFoldDB" id="A0A1T4LY66"/>
<comment type="subcellular location">
    <subcellularLocation>
        <location evidence="1">Cell outer membrane</location>
    </subcellularLocation>
</comment>